<dbReference type="WBParaSite" id="MCU_008857-RC">
    <property type="protein sequence ID" value="MCU_008857-RC"/>
    <property type="gene ID" value="MCU_008857"/>
</dbReference>
<dbReference type="PANTHER" id="PTHR14555">
    <property type="entry name" value="MYELIN-ASSOCIATED OLIGODENDROCYTIC BASIC PROTEIN MOBP -RELATED"/>
    <property type="match status" value="1"/>
</dbReference>
<feature type="region of interest" description="Disordered" evidence="3">
    <location>
        <begin position="1"/>
        <end position="48"/>
    </location>
</feature>
<reference evidence="5" key="1">
    <citation type="submission" date="2019-11" db="UniProtKB">
        <authorList>
            <consortium name="WormBaseParasite"/>
        </authorList>
    </citation>
    <scope>IDENTIFICATION</scope>
</reference>
<feature type="compositionally biased region" description="Polar residues" evidence="3">
    <location>
        <begin position="1"/>
        <end position="31"/>
    </location>
</feature>
<dbReference type="GO" id="GO:0031267">
    <property type="term" value="F:small GTPase binding"/>
    <property type="evidence" value="ECO:0007669"/>
    <property type="project" value="InterPro"/>
</dbReference>
<evidence type="ECO:0000256" key="2">
    <source>
        <dbReference type="ARBA" id="ARBA00022490"/>
    </source>
</evidence>
<proteinExistence type="predicted"/>
<dbReference type="GO" id="GO:0030864">
    <property type="term" value="C:cortical actin cytoskeleton"/>
    <property type="evidence" value="ECO:0007669"/>
    <property type="project" value="TreeGrafter"/>
</dbReference>
<dbReference type="InterPro" id="IPR041282">
    <property type="entry name" value="FYVE_2"/>
</dbReference>
<dbReference type="Gene3D" id="3.30.40.10">
    <property type="entry name" value="Zinc/RING finger domain, C3HC4 (zinc finger)"/>
    <property type="match status" value="1"/>
</dbReference>
<dbReference type="SUPFAM" id="SSF57903">
    <property type="entry name" value="FYVE/PHD zinc finger"/>
    <property type="match status" value="1"/>
</dbReference>
<dbReference type="InterPro" id="IPR010911">
    <property type="entry name" value="Rab_BD"/>
</dbReference>
<feature type="domain" description="RabBD" evidence="4">
    <location>
        <begin position="46"/>
        <end position="161"/>
    </location>
</feature>
<dbReference type="PANTHER" id="PTHR14555:SF6">
    <property type="entry name" value="RAB EFFECTOR MYRIP"/>
    <property type="match status" value="1"/>
</dbReference>
<accession>A0A5K3FP35</accession>
<evidence type="ECO:0000256" key="3">
    <source>
        <dbReference type="SAM" id="MobiDB-lite"/>
    </source>
</evidence>
<dbReference type="AlphaFoldDB" id="A0A5K3FP35"/>
<protein>
    <submittedName>
        <fullName evidence="5">RabBD domain-containing protein</fullName>
    </submittedName>
</protein>
<name>A0A5K3FP35_MESCO</name>
<evidence type="ECO:0000313" key="5">
    <source>
        <dbReference type="WBParaSite" id="MCU_008857-RC"/>
    </source>
</evidence>
<comment type="subcellular location">
    <subcellularLocation>
        <location evidence="1">Cytoplasm</location>
        <location evidence="1">Perinuclear region</location>
    </subcellularLocation>
</comment>
<organism evidence="5">
    <name type="scientific">Mesocestoides corti</name>
    <name type="common">Flatworm</name>
    <dbReference type="NCBI Taxonomy" id="53468"/>
    <lineage>
        <taxon>Eukaryota</taxon>
        <taxon>Metazoa</taxon>
        <taxon>Spiralia</taxon>
        <taxon>Lophotrochozoa</taxon>
        <taxon>Platyhelminthes</taxon>
        <taxon>Cestoda</taxon>
        <taxon>Eucestoda</taxon>
        <taxon>Cyclophyllidea</taxon>
        <taxon>Mesocestoididae</taxon>
        <taxon>Mesocestoides</taxon>
    </lineage>
</organism>
<dbReference type="PROSITE" id="PS50916">
    <property type="entry name" value="RABBD"/>
    <property type="match status" value="1"/>
</dbReference>
<dbReference type="Pfam" id="PF02318">
    <property type="entry name" value="FYVE_2"/>
    <property type="match status" value="1"/>
</dbReference>
<dbReference type="InterPro" id="IPR051745">
    <property type="entry name" value="Intracell_Transport_Effector"/>
</dbReference>
<keyword evidence="2" id="KW-0963">Cytoplasm</keyword>
<dbReference type="GO" id="GO:0048471">
    <property type="term" value="C:perinuclear region of cytoplasm"/>
    <property type="evidence" value="ECO:0007669"/>
    <property type="project" value="UniProtKB-SubCell"/>
</dbReference>
<sequence length="384" mass="43767">MNSKTTTSRPFYSMGRSISSQRSGRTAVQDTVSRRSRRASEPPPFEVNLSPFSEEERRLILSVVKRDLELRCMEKQRLKKIRRGLLLEDSKAPLSLPGAARNCTICSSQFLMLINPRVTCDLCKRDVCKRCSKVYSEDLLCSICSRDVFYKAMVCQWFYSNTSKQSSGCASDAIVKSLFRDNLPGLNDLTDEQMYDTITRYLGPNRRTYVNGEFITPEVMQKIQNEQIRLFHKKYKGIKSSALADLLKVRANAQVGDSKINEVEIEATTARFLQQTREALTQLLKMLCITEEKYNVTLDLPRKQPTGSQVLAIVQRQVEHIVGHTIEIPEEFRSIDKDEDLESYVASVTGGPEEFFASILLEDLKNAMQKSQENGTRSRSLKKN</sequence>
<evidence type="ECO:0000259" key="4">
    <source>
        <dbReference type="PROSITE" id="PS50916"/>
    </source>
</evidence>
<evidence type="ECO:0000256" key="1">
    <source>
        <dbReference type="ARBA" id="ARBA00004556"/>
    </source>
</evidence>
<dbReference type="GO" id="GO:0017022">
    <property type="term" value="F:myosin binding"/>
    <property type="evidence" value="ECO:0007669"/>
    <property type="project" value="TreeGrafter"/>
</dbReference>
<dbReference type="InterPro" id="IPR013083">
    <property type="entry name" value="Znf_RING/FYVE/PHD"/>
</dbReference>
<dbReference type="InterPro" id="IPR011011">
    <property type="entry name" value="Znf_FYVE_PHD"/>
</dbReference>
<dbReference type="GO" id="GO:0006886">
    <property type="term" value="P:intracellular protein transport"/>
    <property type="evidence" value="ECO:0007669"/>
    <property type="project" value="InterPro"/>
</dbReference>
<dbReference type="GO" id="GO:0003779">
    <property type="term" value="F:actin binding"/>
    <property type="evidence" value="ECO:0007669"/>
    <property type="project" value="TreeGrafter"/>
</dbReference>